<dbReference type="EMBL" id="JAIWQS010000005">
    <property type="protein sequence ID" value="KAJ8763873.1"/>
    <property type="molecule type" value="Genomic_DNA"/>
</dbReference>
<protein>
    <recommendedName>
        <fullName evidence="3">Glutathione S-transferase</fullName>
        <ecNumber evidence="3">2.5.1.18</ecNumber>
    </recommendedName>
</protein>
<dbReference type="SFLD" id="SFLDG00358">
    <property type="entry name" value="Main_(cytGST)"/>
    <property type="match status" value="1"/>
</dbReference>
<dbReference type="SUPFAM" id="SSF47616">
    <property type="entry name" value="GST C-terminal domain-like"/>
    <property type="match status" value="1"/>
</dbReference>
<dbReference type="InterPro" id="IPR036249">
    <property type="entry name" value="Thioredoxin-like_sf"/>
</dbReference>
<keyword evidence="3" id="KW-0963">Cytoplasm</keyword>
<dbReference type="GO" id="GO:0006749">
    <property type="term" value="P:glutathione metabolic process"/>
    <property type="evidence" value="ECO:0007669"/>
    <property type="project" value="InterPro"/>
</dbReference>
<evidence type="ECO:0000256" key="2">
    <source>
        <dbReference type="ARBA" id="ARBA00047960"/>
    </source>
</evidence>
<organism evidence="6 7">
    <name type="scientific">Erythroxylum novogranatense</name>
    <dbReference type="NCBI Taxonomy" id="1862640"/>
    <lineage>
        <taxon>Eukaryota</taxon>
        <taxon>Viridiplantae</taxon>
        <taxon>Streptophyta</taxon>
        <taxon>Embryophyta</taxon>
        <taxon>Tracheophyta</taxon>
        <taxon>Spermatophyta</taxon>
        <taxon>Magnoliopsida</taxon>
        <taxon>eudicotyledons</taxon>
        <taxon>Gunneridae</taxon>
        <taxon>Pentapetalae</taxon>
        <taxon>rosids</taxon>
        <taxon>fabids</taxon>
        <taxon>Malpighiales</taxon>
        <taxon>Erythroxylaceae</taxon>
        <taxon>Erythroxylum</taxon>
    </lineage>
</organism>
<dbReference type="Proteomes" id="UP001159364">
    <property type="component" value="Linkage Group LG05"/>
</dbReference>
<comment type="similarity">
    <text evidence="3">Belongs to the GST superfamily.</text>
</comment>
<dbReference type="InterPro" id="IPR004045">
    <property type="entry name" value="Glutathione_S-Trfase_N"/>
</dbReference>
<comment type="subcellular location">
    <subcellularLocation>
        <location evidence="3">Cytoplasm</location>
        <location evidence="3">Cytosol</location>
    </subcellularLocation>
</comment>
<dbReference type="Gene3D" id="3.40.30.10">
    <property type="entry name" value="Glutaredoxin"/>
    <property type="match status" value="1"/>
</dbReference>
<dbReference type="GO" id="GO:0004364">
    <property type="term" value="F:glutathione transferase activity"/>
    <property type="evidence" value="ECO:0007669"/>
    <property type="project" value="UniProtKB-UniRule"/>
</dbReference>
<dbReference type="InterPro" id="IPR010987">
    <property type="entry name" value="Glutathione-S-Trfase_C-like"/>
</dbReference>
<evidence type="ECO:0000256" key="3">
    <source>
        <dbReference type="RuleBase" id="RU369102"/>
    </source>
</evidence>
<dbReference type="PANTHER" id="PTHR11260">
    <property type="entry name" value="GLUTATHIONE S-TRANSFERASE, GST, SUPERFAMILY, GST DOMAIN CONTAINING"/>
    <property type="match status" value="1"/>
</dbReference>
<dbReference type="InterPro" id="IPR045073">
    <property type="entry name" value="Omega/Tau-like"/>
</dbReference>
<dbReference type="AlphaFoldDB" id="A0AAV8TAX7"/>
<dbReference type="InterPro" id="IPR036282">
    <property type="entry name" value="Glutathione-S-Trfase_C_sf"/>
</dbReference>
<dbReference type="PROSITE" id="PS50404">
    <property type="entry name" value="GST_NTER"/>
    <property type="match status" value="1"/>
</dbReference>
<dbReference type="PROSITE" id="PS50405">
    <property type="entry name" value="GST_CTER"/>
    <property type="match status" value="1"/>
</dbReference>
<dbReference type="SFLD" id="SFLDS00019">
    <property type="entry name" value="Glutathione_Transferase_(cytos"/>
    <property type="match status" value="1"/>
</dbReference>
<evidence type="ECO:0000256" key="1">
    <source>
        <dbReference type="ARBA" id="ARBA00022679"/>
    </source>
</evidence>
<dbReference type="FunFam" id="3.40.30.10:FF:000014">
    <property type="entry name" value="Tau class glutathione S-transferase"/>
    <property type="match status" value="1"/>
</dbReference>
<dbReference type="Pfam" id="PF02798">
    <property type="entry name" value="GST_N"/>
    <property type="match status" value="1"/>
</dbReference>
<dbReference type="EC" id="2.5.1.18" evidence="3"/>
<dbReference type="InterPro" id="IPR040079">
    <property type="entry name" value="Glutathione_S-Trfase"/>
</dbReference>
<dbReference type="SUPFAM" id="SSF52833">
    <property type="entry name" value="Thioredoxin-like"/>
    <property type="match status" value="1"/>
</dbReference>
<evidence type="ECO:0000259" key="5">
    <source>
        <dbReference type="PROSITE" id="PS50405"/>
    </source>
</evidence>
<evidence type="ECO:0000259" key="4">
    <source>
        <dbReference type="PROSITE" id="PS50404"/>
    </source>
</evidence>
<proteinExistence type="inferred from homology"/>
<dbReference type="CDD" id="cd03185">
    <property type="entry name" value="GST_C_Tau"/>
    <property type="match status" value="1"/>
</dbReference>
<comment type="caution">
    <text evidence="6">The sequence shown here is derived from an EMBL/GenBank/DDBJ whole genome shotgun (WGS) entry which is preliminary data.</text>
</comment>
<dbReference type="InterPro" id="IPR045074">
    <property type="entry name" value="GST_C_Tau"/>
</dbReference>
<comment type="catalytic activity">
    <reaction evidence="2 3">
        <text>RX + glutathione = an S-substituted glutathione + a halide anion + H(+)</text>
        <dbReference type="Rhea" id="RHEA:16437"/>
        <dbReference type="ChEBI" id="CHEBI:15378"/>
        <dbReference type="ChEBI" id="CHEBI:16042"/>
        <dbReference type="ChEBI" id="CHEBI:17792"/>
        <dbReference type="ChEBI" id="CHEBI:57925"/>
        <dbReference type="ChEBI" id="CHEBI:90779"/>
        <dbReference type="EC" id="2.5.1.18"/>
    </reaction>
</comment>
<evidence type="ECO:0000313" key="6">
    <source>
        <dbReference type="EMBL" id="KAJ8763873.1"/>
    </source>
</evidence>
<dbReference type="PANTHER" id="PTHR11260:SF679">
    <property type="entry name" value="GLUTATHIONE TRANSFERASE"/>
    <property type="match status" value="1"/>
</dbReference>
<accession>A0AAV8TAX7</accession>
<gene>
    <name evidence="6" type="ORF">K2173_003655</name>
</gene>
<dbReference type="CDD" id="cd03058">
    <property type="entry name" value="GST_N_Tau"/>
    <property type="match status" value="1"/>
</dbReference>
<evidence type="ECO:0000313" key="7">
    <source>
        <dbReference type="Proteomes" id="UP001159364"/>
    </source>
</evidence>
<reference evidence="6 7" key="1">
    <citation type="submission" date="2021-09" db="EMBL/GenBank/DDBJ databases">
        <title>Genomic insights and catalytic innovation underlie evolution of tropane alkaloids biosynthesis.</title>
        <authorList>
            <person name="Wang Y.-J."/>
            <person name="Tian T."/>
            <person name="Huang J.-P."/>
            <person name="Huang S.-X."/>
        </authorList>
    </citation>
    <scope>NUCLEOTIDE SEQUENCE [LARGE SCALE GENOMIC DNA]</scope>
    <source>
        <strain evidence="6">KIB-2018</strain>
        <tissue evidence="6">Leaf</tissue>
    </source>
</reference>
<dbReference type="SFLD" id="SFLDG01152">
    <property type="entry name" value="Main.3:_Omega-_and_Tau-like"/>
    <property type="match status" value="1"/>
</dbReference>
<comment type="function">
    <text evidence="3">Is involved in the conjugation of reduced glutathione to a wide number of exogenous and endogenous hydrophobic electrophiles.</text>
</comment>
<sequence>MEEVKLHGTWYSPYSWRVMWALRLKGIPYEFIEEDLSNKSDLLLELNPVHKKIPVLLHGGKSICESTVIMEYIEETWPCKPLLPCDSYERAVARFWLNFADVKLSIMWKMSKVGGDELQQVIKESLEILQTLEEHALREKKYFGGDKIDMVDLSFGGIAHVLEAIEYKIGTKLVEGHKFPRLLAWIHNFKSVPILSENLPNLKPPFKNPTPN</sequence>
<dbReference type="Pfam" id="PF13410">
    <property type="entry name" value="GST_C_2"/>
    <property type="match status" value="1"/>
</dbReference>
<feature type="domain" description="GST C-terminal" evidence="5">
    <location>
        <begin position="86"/>
        <end position="206"/>
    </location>
</feature>
<name>A0AAV8TAX7_9ROSI</name>
<keyword evidence="1 3" id="KW-0808">Transferase</keyword>
<keyword evidence="7" id="KW-1185">Reference proteome</keyword>
<dbReference type="Gene3D" id="1.20.1050.10">
    <property type="match status" value="1"/>
</dbReference>
<feature type="domain" description="GST N-terminal" evidence="4">
    <location>
        <begin position="2"/>
        <end position="81"/>
    </location>
</feature>
<dbReference type="GO" id="GO:0005829">
    <property type="term" value="C:cytosol"/>
    <property type="evidence" value="ECO:0007669"/>
    <property type="project" value="UniProtKB-SubCell"/>
</dbReference>